<organism evidence="1 2">
    <name type="scientific">Aristaeella hokkaidonensis</name>
    <dbReference type="NCBI Taxonomy" id="3046382"/>
    <lineage>
        <taxon>Bacteria</taxon>
        <taxon>Bacillati</taxon>
        <taxon>Bacillota</taxon>
        <taxon>Clostridia</taxon>
        <taxon>Eubacteriales</taxon>
        <taxon>Aristaeellaceae</taxon>
        <taxon>Aristaeella</taxon>
    </lineage>
</organism>
<proteinExistence type="predicted"/>
<keyword evidence="2" id="KW-1185">Reference proteome</keyword>
<dbReference type="Proteomes" id="UP000682782">
    <property type="component" value="Chromosome"/>
</dbReference>
<evidence type="ECO:0000313" key="1">
    <source>
        <dbReference type="EMBL" id="QUC67362.1"/>
    </source>
</evidence>
<sequence>MNIILITTLVIAVIGICVGAGLVFTGKKFAVEVDEREVAVREKLPGNNCGACGYAGCDALAGAIARGEAPVNACPVGGAPVAQAIGDIMGTTAGAMERKVAFVACKGTCEVTKNQGNYIGIKDCRTAVLSGMNITDCIYGCLGFGSCAEVCPEQAISIQNGVAVVNRNRCVSCGLCAKTCPRGLISLIPESRIIRVQCSNRDKGPVVRKMCSAGCIGCGLCVKQCESEAIVFDGTLARIDPEKCTLCGKCAEKCPAKVIMTTPN</sequence>
<gene>
    <name evidence="1" type="ORF">JYE49_01235</name>
</gene>
<name>A0AC61MWY4_9FIRM</name>
<dbReference type="EMBL" id="CP068393">
    <property type="protein sequence ID" value="QUC67362.1"/>
    <property type="molecule type" value="Genomic_DNA"/>
</dbReference>
<evidence type="ECO:0000313" key="2">
    <source>
        <dbReference type="Proteomes" id="UP000682782"/>
    </source>
</evidence>
<reference evidence="1" key="1">
    <citation type="submission" date="2021-01" db="EMBL/GenBank/DDBJ databases">
        <title>Complete genome sequence of Clostridiales bacterium R-7.</title>
        <authorList>
            <person name="Mahoney-Kurpe S.C."/>
            <person name="Palevich N."/>
            <person name="Koike S."/>
            <person name="Moon C.D."/>
            <person name="Attwood G.T."/>
        </authorList>
    </citation>
    <scope>NUCLEOTIDE SEQUENCE</scope>
    <source>
        <strain evidence="1">R-7</strain>
    </source>
</reference>
<protein>
    <submittedName>
        <fullName evidence="1">RnfABCDGE type electron transport complex subunit B</fullName>
    </submittedName>
</protein>
<accession>A0AC61MWY4</accession>